<evidence type="ECO:0000313" key="2">
    <source>
        <dbReference type="EMBL" id="KAK7533333.1"/>
    </source>
</evidence>
<evidence type="ECO:0000313" key="3">
    <source>
        <dbReference type="Proteomes" id="UP001360953"/>
    </source>
</evidence>
<dbReference type="EMBL" id="JBBPEH010000010">
    <property type="protein sequence ID" value="KAK7533333.1"/>
    <property type="molecule type" value="Genomic_DNA"/>
</dbReference>
<dbReference type="Proteomes" id="UP001360953">
    <property type="component" value="Unassembled WGS sequence"/>
</dbReference>
<gene>
    <name evidence="2" type="ORF">J3D65DRAFT_635151</name>
</gene>
<feature type="domain" description="F-box" evidence="1">
    <location>
        <begin position="17"/>
        <end position="65"/>
    </location>
</feature>
<protein>
    <recommendedName>
        <fullName evidence="1">F-box domain-containing protein</fullName>
    </recommendedName>
</protein>
<comment type="caution">
    <text evidence="2">The sequence shown here is derived from an EMBL/GenBank/DDBJ whole genome shotgun (WGS) entry which is preliminary data.</text>
</comment>
<proteinExistence type="predicted"/>
<sequence>MADSSACNGSECGSETYTPIEELPTKLVAAITSYLDPVDRKRLRLVSITMLNHLNEIMKPAFQNLRCRPLLSELYSLAEFSTDSPLAKEVRSLTFTFFDSAAVKQDLKDLRDGKGHGLMICENIKSEMKEEGGIERVHSVFALQQCQAMIARVIRGLEGVTTLGLVFKTAPVFFIPPEFLREPHMYQDMIVGRLLPRIEKPLMVRVYDPPMRWGFSWTGTHASAMSYETLTPSTQLVRNCPSPEDETWFANMGWFFLLAGHQLKSLHLHNVIVPLQVVEEVLEDVKNLEVLSITESILLEDAPIYPPALIDPGSKLQKSLRELSLRFCSGATHPLPRLFKAFREGGRLERFQFEQIEGIWFDWDKTGTFDDGSSVPAMIEKIGMKKTLERMEQSCCWGMTPRHPRLAELFPPNIDA</sequence>
<organism evidence="2 3">
    <name type="scientific">Phyllosticta citribraziliensis</name>
    <dbReference type="NCBI Taxonomy" id="989973"/>
    <lineage>
        <taxon>Eukaryota</taxon>
        <taxon>Fungi</taxon>
        <taxon>Dikarya</taxon>
        <taxon>Ascomycota</taxon>
        <taxon>Pezizomycotina</taxon>
        <taxon>Dothideomycetes</taxon>
        <taxon>Dothideomycetes incertae sedis</taxon>
        <taxon>Botryosphaeriales</taxon>
        <taxon>Phyllostictaceae</taxon>
        <taxon>Phyllosticta</taxon>
    </lineage>
</organism>
<dbReference type="PROSITE" id="PS50181">
    <property type="entry name" value="FBOX"/>
    <property type="match status" value="1"/>
</dbReference>
<name>A0ABR1LDL8_9PEZI</name>
<dbReference type="RefSeq" id="XP_066652726.1">
    <property type="nucleotide sequence ID" value="XM_066801287.1"/>
</dbReference>
<dbReference type="GeneID" id="92034193"/>
<reference evidence="2 3" key="1">
    <citation type="submission" date="2024-04" db="EMBL/GenBank/DDBJ databases">
        <title>Phyllosticta paracitricarpa is synonymous to the EU quarantine fungus P. citricarpa based on phylogenomic analyses.</title>
        <authorList>
            <consortium name="Lawrence Berkeley National Laboratory"/>
            <person name="Van ingen-buijs V.A."/>
            <person name="Van westerhoven A.C."/>
            <person name="Haridas S."/>
            <person name="Skiadas P."/>
            <person name="Martin F."/>
            <person name="Groenewald J.Z."/>
            <person name="Crous P.W."/>
            <person name="Seidl M.F."/>
        </authorList>
    </citation>
    <scope>NUCLEOTIDE SEQUENCE [LARGE SCALE GENOMIC DNA]</scope>
    <source>
        <strain evidence="2 3">CPC 17464</strain>
    </source>
</reference>
<keyword evidence="3" id="KW-1185">Reference proteome</keyword>
<dbReference type="InterPro" id="IPR001810">
    <property type="entry name" value="F-box_dom"/>
</dbReference>
<accession>A0ABR1LDL8</accession>
<evidence type="ECO:0000259" key="1">
    <source>
        <dbReference type="PROSITE" id="PS50181"/>
    </source>
</evidence>